<dbReference type="CDD" id="cd06581">
    <property type="entry name" value="TM_PBP1_LivM_like"/>
    <property type="match status" value="1"/>
</dbReference>
<evidence type="ECO:0000256" key="6">
    <source>
        <dbReference type="SAM" id="Phobius"/>
    </source>
</evidence>
<keyword evidence="2" id="KW-1003">Cell membrane</keyword>
<dbReference type="PANTHER" id="PTHR30482">
    <property type="entry name" value="HIGH-AFFINITY BRANCHED-CHAIN AMINO ACID TRANSPORT SYSTEM PERMEASE"/>
    <property type="match status" value="1"/>
</dbReference>
<reference evidence="7 9" key="1">
    <citation type="submission" date="2014-08" db="EMBL/GenBank/DDBJ databases">
        <title>Fervidobacterium pennivorans DYC genome.</title>
        <authorList>
            <person name="Wushke S."/>
        </authorList>
    </citation>
    <scope>NUCLEOTIDE SEQUENCE [LARGE SCALE GENOMIC DNA]</scope>
    <source>
        <strain evidence="7 9">DYC</strain>
    </source>
</reference>
<feature type="transmembrane region" description="Helical" evidence="6">
    <location>
        <begin position="252"/>
        <end position="282"/>
    </location>
</feature>
<dbReference type="KEGG" id="fng:JM64_07300"/>
<dbReference type="InterPro" id="IPR043428">
    <property type="entry name" value="LivM-like"/>
</dbReference>
<feature type="transmembrane region" description="Helical" evidence="6">
    <location>
        <begin position="294"/>
        <end position="321"/>
    </location>
</feature>
<evidence type="ECO:0000256" key="2">
    <source>
        <dbReference type="ARBA" id="ARBA00022475"/>
    </source>
</evidence>
<sequence>MKRSTRVLLSILFIILIYVFVFFAEKHMDPFIKRILNTGFIYVILAVSLNLINGFTGQFSLGHAGFMAIGAYTSALLYMSPESKMSNFFMEPLISPLDRIQIPFFWAIIVGGLMAALAGFIVGAPSLRVRGDYLAIVTYGFSEIIRSLFNNLQNITNGPLGLKGLPTYTNLWWTVSWAIITVIVVRRIVDSSYGRALKAIRDDEVAAENLGINLFKHKVLAFVVGAFFAGVAGGLLGSLLMTIDPNSFSILFTYQIITIILLGGLGNITGSVVVAIGFAFLMEALRFVEMPMKIFGITIPGILGMRMLIFSILLMITILFFRKGLFGEREFTWEGFVRLFTKRKVNQQ</sequence>
<proteinExistence type="predicted"/>
<feature type="transmembrane region" description="Helical" evidence="6">
    <location>
        <begin position="219"/>
        <end position="240"/>
    </location>
</feature>
<evidence type="ECO:0000256" key="4">
    <source>
        <dbReference type="ARBA" id="ARBA00022989"/>
    </source>
</evidence>
<evidence type="ECO:0000256" key="3">
    <source>
        <dbReference type="ARBA" id="ARBA00022692"/>
    </source>
</evidence>
<dbReference type="Proteomes" id="UP000077096">
    <property type="component" value="Chromosome"/>
</dbReference>
<feature type="transmembrane region" description="Helical" evidence="6">
    <location>
        <begin position="100"/>
        <end position="124"/>
    </location>
</feature>
<name>A0A172T476_FERPE</name>
<dbReference type="Pfam" id="PF02653">
    <property type="entry name" value="BPD_transp_2"/>
    <property type="match status" value="1"/>
</dbReference>
<feature type="transmembrane region" description="Helical" evidence="6">
    <location>
        <begin position="61"/>
        <end position="79"/>
    </location>
</feature>
<evidence type="ECO:0000313" key="7">
    <source>
        <dbReference type="EMBL" id="ANE41781.1"/>
    </source>
</evidence>
<keyword evidence="3 6" id="KW-0812">Transmembrane</keyword>
<comment type="subcellular location">
    <subcellularLocation>
        <location evidence="1">Cell membrane</location>
        <topology evidence="1">Multi-pass membrane protein</topology>
    </subcellularLocation>
</comment>
<accession>A0A172T476</accession>
<feature type="transmembrane region" description="Helical" evidence="6">
    <location>
        <begin position="6"/>
        <end position="23"/>
    </location>
</feature>
<evidence type="ECO:0000313" key="8">
    <source>
        <dbReference type="EMBL" id="HGU42029.1"/>
    </source>
</evidence>
<dbReference type="EMBL" id="DSZT01000120">
    <property type="protein sequence ID" value="HGU42029.1"/>
    <property type="molecule type" value="Genomic_DNA"/>
</dbReference>
<dbReference type="EMBL" id="CP011393">
    <property type="protein sequence ID" value="ANE41781.1"/>
    <property type="molecule type" value="Genomic_DNA"/>
</dbReference>
<dbReference type="InterPro" id="IPR001851">
    <property type="entry name" value="ABC_transp_permease"/>
</dbReference>
<evidence type="ECO:0000313" key="9">
    <source>
        <dbReference type="Proteomes" id="UP000077096"/>
    </source>
</evidence>
<evidence type="ECO:0000256" key="1">
    <source>
        <dbReference type="ARBA" id="ARBA00004651"/>
    </source>
</evidence>
<protein>
    <submittedName>
        <fullName evidence="7 8">ABC transporter permease</fullName>
    </submittedName>
</protein>
<dbReference type="PATRIC" id="fig|93466.3.peg.1545"/>
<dbReference type="AlphaFoldDB" id="A0A172T476"/>
<dbReference type="OrthoDB" id="9789927at2"/>
<keyword evidence="5 6" id="KW-0472">Membrane</keyword>
<gene>
    <name evidence="8" type="ORF">ENT72_03785</name>
    <name evidence="7" type="ORF">JM64_07300</name>
</gene>
<organism evidence="7 9">
    <name type="scientific">Fervidobacterium pennivorans</name>
    <dbReference type="NCBI Taxonomy" id="93466"/>
    <lineage>
        <taxon>Bacteria</taxon>
        <taxon>Thermotogati</taxon>
        <taxon>Thermotogota</taxon>
        <taxon>Thermotogae</taxon>
        <taxon>Thermotogales</taxon>
        <taxon>Fervidobacteriaceae</taxon>
        <taxon>Fervidobacterium</taxon>
    </lineage>
</organism>
<evidence type="ECO:0000256" key="5">
    <source>
        <dbReference type="ARBA" id="ARBA00023136"/>
    </source>
</evidence>
<dbReference type="GO" id="GO:0015658">
    <property type="term" value="F:branched-chain amino acid transmembrane transporter activity"/>
    <property type="evidence" value="ECO:0007669"/>
    <property type="project" value="InterPro"/>
</dbReference>
<dbReference type="PANTHER" id="PTHR30482:SF10">
    <property type="entry name" value="HIGH-AFFINITY BRANCHED-CHAIN AMINO ACID TRANSPORT PROTEIN BRAE"/>
    <property type="match status" value="1"/>
</dbReference>
<keyword evidence="4 6" id="KW-1133">Transmembrane helix</keyword>
<feature type="transmembrane region" description="Helical" evidence="6">
    <location>
        <begin position="35"/>
        <end position="55"/>
    </location>
</feature>
<dbReference type="GO" id="GO:0005886">
    <property type="term" value="C:plasma membrane"/>
    <property type="evidence" value="ECO:0007669"/>
    <property type="project" value="UniProtKB-SubCell"/>
</dbReference>
<reference evidence="8" key="2">
    <citation type="journal article" date="2020" name="mSystems">
        <title>Genome- and Community-Level Interaction Insights into Carbon Utilization and Element Cycling Functions of Hydrothermarchaeota in Hydrothermal Sediment.</title>
        <authorList>
            <person name="Zhou Z."/>
            <person name="Liu Y."/>
            <person name="Xu W."/>
            <person name="Pan J."/>
            <person name="Luo Z.H."/>
            <person name="Li M."/>
        </authorList>
    </citation>
    <scope>NUCLEOTIDE SEQUENCE [LARGE SCALE GENOMIC DNA]</scope>
    <source>
        <strain evidence="8">SpSt-604</strain>
    </source>
</reference>